<feature type="compositionally biased region" description="Basic and acidic residues" evidence="2">
    <location>
        <begin position="802"/>
        <end position="811"/>
    </location>
</feature>
<evidence type="ECO:0000256" key="2">
    <source>
        <dbReference type="SAM" id="MobiDB-lite"/>
    </source>
</evidence>
<protein>
    <recommendedName>
        <fullName evidence="5">AT hook domain-containing protein</fullName>
    </recommendedName>
</protein>
<dbReference type="InterPro" id="IPR017956">
    <property type="entry name" value="AT_hook_DNA-bd_motif"/>
</dbReference>
<feature type="compositionally biased region" description="Polar residues" evidence="2">
    <location>
        <begin position="359"/>
        <end position="387"/>
    </location>
</feature>
<dbReference type="Proteomes" id="UP001600888">
    <property type="component" value="Unassembled WGS sequence"/>
</dbReference>
<feature type="compositionally biased region" description="Basic and acidic residues" evidence="2">
    <location>
        <begin position="67"/>
        <end position="91"/>
    </location>
</feature>
<feature type="region of interest" description="Disordered" evidence="2">
    <location>
        <begin position="67"/>
        <end position="660"/>
    </location>
</feature>
<comment type="caution">
    <text evidence="3">The sequence shown here is derived from an EMBL/GenBank/DDBJ whole genome shotgun (WGS) entry which is preliminary data.</text>
</comment>
<feature type="compositionally biased region" description="Polar residues" evidence="2">
    <location>
        <begin position="322"/>
        <end position="343"/>
    </location>
</feature>
<dbReference type="Pfam" id="PF14377">
    <property type="entry name" value="UBM"/>
    <property type="match status" value="1"/>
</dbReference>
<evidence type="ECO:0000256" key="1">
    <source>
        <dbReference type="ARBA" id="ARBA00022679"/>
    </source>
</evidence>
<dbReference type="PRINTS" id="PR00929">
    <property type="entry name" value="ATHOOK"/>
</dbReference>
<feature type="compositionally biased region" description="Basic and acidic residues" evidence="2">
    <location>
        <begin position="419"/>
        <end position="431"/>
    </location>
</feature>
<feature type="compositionally biased region" description="Polar residues" evidence="2">
    <location>
        <begin position="92"/>
        <end position="104"/>
    </location>
</feature>
<gene>
    <name evidence="3" type="ORF">FJTKL_03078</name>
</gene>
<dbReference type="EMBL" id="JBAWTH010000153">
    <property type="protein sequence ID" value="KAL2274577.1"/>
    <property type="molecule type" value="Genomic_DNA"/>
</dbReference>
<feature type="region of interest" description="Disordered" evidence="2">
    <location>
        <begin position="673"/>
        <end position="851"/>
    </location>
</feature>
<feature type="compositionally biased region" description="Polar residues" evidence="2">
    <location>
        <begin position="833"/>
        <end position="843"/>
    </location>
</feature>
<reference evidence="3 4" key="1">
    <citation type="submission" date="2024-03" db="EMBL/GenBank/DDBJ databases">
        <title>A high-quality draft genome sequence of Diaporthe vaccinii, a causative agent of upright dieback and viscid rot disease in cranberry plants.</title>
        <authorList>
            <person name="Sarrasin M."/>
            <person name="Lang B.F."/>
            <person name="Burger G."/>
        </authorList>
    </citation>
    <scope>NUCLEOTIDE SEQUENCE [LARGE SCALE GENOMIC DNA]</scope>
    <source>
        <strain evidence="3 4">IS7</strain>
    </source>
</reference>
<organism evidence="3 4">
    <name type="scientific">Diaporthe vaccinii</name>
    <dbReference type="NCBI Taxonomy" id="105482"/>
    <lineage>
        <taxon>Eukaryota</taxon>
        <taxon>Fungi</taxon>
        <taxon>Dikarya</taxon>
        <taxon>Ascomycota</taxon>
        <taxon>Pezizomycotina</taxon>
        <taxon>Sordariomycetes</taxon>
        <taxon>Sordariomycetidae</taxon>
        <taxon>Diaporthales</taxon>
        <taxon>Diaporthaceae</taxon>
        <taxon>Diaporthe</taxon>
        <taxon>Diaporthe eres species complex</taxon>
    </lineage>
</organism>
<feature type="compositionally biased region" description="Basic and acidic residues" evidence="2">
    <location>
        <begin position="818"/>
        <end position="832"/>
    </location>
</feature>
<evidence type="ECO:0008006" key="5">
    <source>
        <dbReference type="Google" id="ProtNLM"/>
    </source>
</evidence>
<feature type="compositionally biased region" description="Polar residues" evidence="2">
    <location>
        <begin position="790"/>
        <end position="799"/>
    </location>
</feature>
<feature type="compositionally biased region" description="Basic and acidic residues" evidence="2">
    <location>
        <begin position="463"/>
        <end position="489"/>
    </location>
</feature>
<feature type="compositionally biased region" description="Polar residues" evidence="2">
    <location>
        <begin position="158"/>
        <end position="168"/>
    </location>
</feature>
<dbReference type="InterPro" id="IPR025527">
    <property type="entry name" value="HUWE1/Rev1_UBM"/>
</dbReference>
<keyword evidence="1" id="KW-0808">Transferase</keyword>
<feature type="compositionally biased region" description="Acidic residues" evidence="2">
    <location>
        <begin position="408"/>
        <end position="418"/>
    </location>
</feature>
<keyword evidence="4" id="KW-1185">Reference proteome</keyword>
<feature type="compositionally biased region" description="Basic and acidic residues" evidence="2">
    <location>
        <begin position="759"/>
        <end position="769"/>
    </location>
</feature>
<feature type="region of interest" description="Disordered" evidence="2">
    <location>
        <begin position="1"/>
        <end position="26"/>
    </location>
</feature>
<evidence type="ECO:0000313" key="4">
    <source>
        <dbReference type="Proteomes" id="UP001600888"/>
    </source>
</evidence>
<feature type="compositionally biased region" description="Low complexity" evidence="2">
    <location>
        <begin position="623"/>
        <end position="633"/>
    </location>
</feature>
<sequence length="866" mass="94020">MPTRRVINDSEDEDAGFSPINSPVKDRVDTTVGAIALEGDTGVELPLADSTIDQRSTDPEFFHRIYEEQQHVPEAARNDRVEGISSDKQKSSDPNAKNSSSITDPTRKDSRKKPKTAVDARDFASLTQVTTPRKDGSSGSRMDVYEFPSSDGEGGSARPNTNSRTTKTYGKRKRGQTGISGADIPSSPAHPSASKQGLSLTHTRDEEEALPKPARKKRGSGTQKALDSLDEDVNLLVVPRTAETNQSPSQPQDSNEGQDVVVPDSLNQPQDTANQAAASFFIAPPNHLTVSQKQEYLPMSGSSEHDDHTSRENALPLPHPETQAQRLRSSEATIAYTTPSRYCSSAPGFPELPEDDGRNSSVLTTSISRKAQKSTVDYNAPNSSPDELNSHSLDHLGPPKKRNKNSNEVDELAQDDSWDSDKIGYVREQYKPRPSRRRSGIDQDEQPPQAGTSIGTAKRKRQKTDQHHDAVKEDGWDSDKIGAHRESYKPRPSRRRSRAVLDEGDEDLAAPERSMPDTCPPGPGSPEGTEEAEPILISSGQQAPQEQSDDIEGIDPSYLAALPEDLRQEVIADQLARNSQASRTRGRGRPSQAGDTPQPKKRGRKKKEAVNEDASALTEEADPQGPAAQTPAAGKKKRGRPKKTDISKLPPAPAADDDISLAYGVEDVSNAADAAEAIPPQNMAVAPAPSKAPSKRGRKKKVIEETPAAPEEETSFRGEEEAVDGENQEVTKEAKAPSRRGRKRKVVEEPPSADESDDHVEGSQRKLEVASDMEDYSKAGAGVKRKALTDISNTASSQGPAHETDGKERTTPETVVDMQREATPKAKEKETPRSASSTTNQQGKVPLRVGLSKRSRIAPLLKIIRK</sequence>
<feature type="compositionally biased region" description="Polar residues" evidence="2">
    <location>
        <begin position="242"/>
        <end position="257"/>
    </location>
</feature>
<proteinExistence type="predicted"/>
<evidence type="ECO:0000313" key="3">
    <source>
        <dbReference type="EMBL" id="KAL2274577.1"/>
    </source>
</evidence>
<name>A0ABR4DX86_9PEZI</name>
<feature type="compositionally biased region" description="Polar residues" evidence="2">
    <location>
        <begin position="265"/>
        <end position="277"/>
    </location>
</feature>
<accession>A0ABR4DX86</accession>